<comment type="subcellular location">
    <subcellularLocation>
        <location evidence="1 11">Golgi apparatus membrane</location>
        <topology evidence="1 11">Single-pass type II membrane protein</topology>
    </subcellularLocation>
</comment>
<evidence type="ECO:0000256" key="10">
    <source>
        <dbReference type="ARBA" id="ARBA00023277"/>
    </source>
</evidence>
<dbReference type="GO" id="GO:0016051">
    <property type="term" value="P:carbohydrate biosynthetic process"/>
    <property type="evidence" value="ECO:0007669"/>
    <property type="project" value="InterPro"/>
</dbReference>
<evidence type="ECO:0000256" key="3">
    <source>
        <dbReference type="ARBA" id="ARBA00022679"/>
    </source>
</evidence>
<keyword evidence="4" id="KW-0812">Transmembrane</keyword>
<sequence length="272" mass="32698">MKEMCEGFSKSKYSVDNMTADMFENFVVDDTHRLIYCYIPKVACTQWKRIMLALKLGKPYPDLLSIDPSVVHGTNRLSYLNDFDTNERMERMENYTKFLFVRDPFSRVVSAFRDKFEYKHLHEYYYEIYGRFFLKRYGNHSNPPRTMSEAKSLGIHPTFQNFVQFLVDPAMEKFFDPHWTQMHRLCHPCLIQYDFVGHQETLKEDAPELLKKLNVANDIKFPPSTNINKTTLECVRNMMNTVPLEDRKKMYKVYEWDFKLFGYRRPKEWLDD</sequence>
<accession>A0A9D2Z506</accession>
<dbReference type="Proteomes" id="UP000822369">
    <property type="component" value="Chromosome 1"/>
</dbReference>
<dbReference type="GO" id="GO:0000139">
    <property type="term" value="C:Golgi membrane"/>
    <property type="evidence" value="ECO:0007669"/>
    <property type="project" value="UniProtKB-SubCell"/>
</dbReference>
<organism evidence="12 13">
    <name type="scientific">Nothobranchius furzeri</name>
    <name type="common">Turquoise killifish</name>
    <dbReference type="NCBI Taxonomy" id="105023"/>
    <lineage>
        <taxon>Eukaryota</taxon>
        <taxon>Metazoa</taxon>
        <taxon>Chordata</taxon>
        <taxon>Craniata</taxon>
        <taxon>Vertebrata</taxon>
        <taxon>Euteleostomi</taxon>
        <taxon>Actinopterygii</taxon>
        <taxon>Neopterygii</taxon>
        <taxon>Teleostei</taxon>
        <taxon>Neoteleostei</taxon>
        <taxon>Acanthomorphata</taxon>
        <taxon>Ovalentaria</taxon>
        <taxon>Atherinomorphae</taxon>
        <taxon>Cyprinodontiformes</taxon>
        <taxon>Nothobranchiidae</taxon>
        <taxon>Nothobranchius</taxon>
    </lineage>
</organism>
<keyword evidence="7 11" id="KW-0333">Golgi apparatus</keyword>
<evidence type="ECO:0000256" key="4">
    <source>
        <dbReference type="ARBA" id="ARBA00022692"/>
    </source>
</evidence>
<evidence type="ECO:0000256" key="2">
    <source>
        <dbReference type="ARBA" id="ARBA00006339"/>
    </source>
</evidence>
<evidence type="ECO:0000256" key="9">
    <source>
        <dbReference type="ARBA" id="ARBA00023180"/>
    </source>
</evidence>
<proteinExistence type="inferred from homology"/>
<evidence type="ECO:0000256" key="7">
    <source>
        <dbReference type="ARBA" id="ARBA00023034"/>
    </source>
</evidence>
<evidence type="ECO:0000256" key="5">
    <source>
        <dbReference type="ARBA" id="ARBA00022968"/>
    </source>
</evidence>
<keyword evidence="9 11" id="KW-0325">Glycoprotein</keyword>
<dbReference type="Pfam" id="PF03567">
    <property type="entry name" value="Sulfotransfer_2"/>
    <property type="match status" value="1"/>
</dbReference>
<keyword evidence="8" id="KW-0472">Membrane</keyword>
<evidence type="ECO:0000313" key="13">
    <source>
        <dbReference type="Proteomes" id="UP000822369"/>
    </source>
</evidence>
<dbReference type="PANTHER" id="PTHR12137:SF4">
    <property type="entry name" value="CARBOHYDRATE SULFOTRANSFERASE 12"/>
    <property type="match status" value="1"/>
</dbReference>
<evidence type="ECO:0000256" key="1">
    <source>
        <dbReference type="ARBA" id="ARBA00004323"/>
    </source>
</evidence>
<dbReference type="GO" id="GO:0030166">
    <property type="term" value="P:proteoglycan biosynthetic process"/>
    <property type="evidence" value="ECO:0007669"/>
    <property type="project" value="TreeGrafter"/>
</dbReference>
<name>A0A9D2Z506_NOTFU</name>
<evidence type="ECO:0000313" key="12">
    <source>
        <dbReference type="EMBL" id="KAF7231499.1"/>
    </source>
</evidence>
<dbReference type="AlphaFoldDB" id="A0A9D2Z506"/>
<evidence type="ECO:0000256" key="6">
    <source>
        <dbReference type="ARBA" id="ARBA00022989"/>
    </source>
</evidence>
<comment type="caution">
    <text evidence="12">The sequence shown here is derived from an EMBL/GenBank/DDBJ whole genome shotgun (WGS) entry which is preliminary data.</text>
</comment>
<keyword evidence="5 11" id="KW-0735">Signal-anchor</keyword>
<dbReference type="InterPro" id="IPR005331">
    <property type="entry name" value="Sulfotransferase"/>
</dbReference>
<gene>
    <name evidence="12" type="ORF">G4P62_017634</name>
</gene>
<dbReference type="EMBL" id="JAAVVJ010000001">
    <property type="protein sequence ID" value="KAF7231499.1"/>
    <property type="molecule type" value="Genomic_DNA"/>
</dbReference>
<comment type="similarity">
    <text evidence="2 11">Belongs to the sulfotransferase 2 family.</text>
</comment>
<evidence type="ECO:0000256" key="8">
    <source>
        <dbReference type="ARBA" id="ARBA00023136"/>
    </source>
</evidence>
<dbReference type="GO" id="GO:0008146">
    <property type="term" value="F:sulfotransferase activity"/>
    <property type="evidence" value="ECO:0007669"/>
    <property type="project" value="InterPro"/>
</dbReference>
<reference evidence="12" key="1">
    <citation type="submission" date="2020-03" db="EMBL/GenBank/DDBJ databases">
        <title>Intra-Species Differences in Population Size shape Life History and Genome Evolution.</title>
        <authorList>
            <person name="Willemsen D."/>
            <person name="Cui R."/>
            <person name="Valenzano D.R."/>
        </authorList>
    </citation>
    <scope>NUCLEOTIDE SEQUENCE</scope>
    <source>
        <strain evidence="12">GRZ</strain>
        <tissue evidence="12">Whole</tissue>
    </source>
</reference>
<keyword evidence="3 11" id="KW-0808">Transferase</keyword>
<dbReference type="InterPro" id="IPR018011">
    <property type="entry name" value="Carb_sulfotrans_8-10"/>
</dbReference>
<keyword evidence="10 11" id="KW-0119">Carbohydrate metabolism</keyword>
<dbReference type="PANTHER" id="PTHR12137">
    <property type="entry name" value="CARBOHYDRATE SULFOTRANSFERASE"/>
    <property type="match status" value="1"/>
</dbReference>
<protein>
    <recommendedName>
        <fullName evidence="11">Carbohydrate sulfotransferase</fullName>
        <ecNumber evidence="11">2.8.2.-</ecNumber>
    </recommendedName>
</protein>
<evidence type="ECO:0000256" key="11">
    <source>
        <dbReference type="RuleBase" id="RU364020"/>
    </source>
</evidence>
<dbReference type="EC" id="2.8.2.-" evidence="11"/>
<keyword evidence="6" id="KW-1133">Transmembrane helix</keyword>